<protein>
    <submittedName>
        <fullName evidence="2">Uncharacterized protein</fullName>
    </submittedName>
</protein>
<feature type="region of interest" description="Disordered" evidence="1">
    <location>
        <begin position="22"/>
        <end position="43"/>
    </location>
</feature>
<proteinExistence type="predicted"/>
<sequence length="161" mass="19009">MSRFREVPTLFSRLSKIRRAEDMAKHVSKKKKRQRKLVLQEESSTEEFDDEEDKFPNHMLIRMKQFKILNKKSNSILQSQVDLGSSLSVSIMEVDDLLKTFEAKVASKFSRMVRDSEMLRGEVKEFKNLVKDVKKVREDVNLKIQELRQDMQKDNTIVKES</sequence>
<feature type="compositionally biased region" description="Basic residues" evidence="1">
    <location>
        <begin position="26"/>
        <end position="36"/>
    </location>
</feature>
<accession>A0AA36E9K9</accession>
<evidence type="ECO:0000256" key="1">
    <source>
        <dbReference type="SAM" id="MobiDB-lite"/>
    </source>
</evidence>
<keyword evidence="3" id="KW-1185">Reference proteome</keyword>
<dbReference type="AlphaFoldDB" id="A0AA36E9K9"/>
<reference evidence="2" key="1">
    <citation type="submission" date="2023-04" db="EMBL/GenBank/DDBJ databases">
        <authorList>
            <person name="Vijverberg K."/>
            <person name="Xiong W."/>
            <person name="Schranz E."/>
        </authorList>
    </citation>
    <scope>NUCLEOTIDE SEQUENCE</scope>
</reference>
<evidence type="ECO:0000313" key="3">
    <source>
        <dbReference type="Proteomes" id="UP001177003"/>
    </source>
</evidence>
<evidence type="ECO:0000313" key="2">
    <source>
        <dbReference type="EMBL" id="CAI9287683.1"/>
    </source>
</evidence>
<organism evidence="2 3">
    <name type="scientific">Lactuca saligna</name>
    <name type="common">Willowleaf lettuce</name>
    <dbReference type="NCBI Taxonomy" id="75948"/>
    <lineage>
        <taxon>Eukaryota</taxon>
        <taxon>Viridiplantae</taxon>
        <taxon>Streptophyta</taxon>
        <taxon>Embryophyta</taxon>
        <taxon>Tracheophyta</taxon>
        <taxon>Spermatophyta</taxon>
        <taxon>Magnoliopsida</taxon>
        <taxon>eudicotyledons</taxon>
        <taxon>Gunneridae</taxon>
        <taxon>Pentapetalae</taxon>
        <taxon>asterids</taxon>
        <taxon>campanulids</taxon>
        <taxon>Asterales</taxon>
        <taxon>Asteraceae</taxon>
        <taxon>Cichorioideae</taxon>
        <taxon>Cichorieae</taxon>
        <taxon>Lactucinae</taxon>
        <taxon>Lactuca</taxon>
    </lineage>
</organism>
<dbReference type="EMBL" id="OX465081">
    <property type="protein sequence ID" value="CAI9287683.1"/>
    <property type="molecule type" value="Genomic_DNA"/>
</dbReference>
<name>A0AA36E9K9_LACSI</name>
<gene>
    <name evidence="2" type="ORF">LSALG_LOCUS27031</name>
</gene>
<dbReference type="Proteomes" id="UP001177003">
    <property type="component" value="Chromosome 5"/>
</dbReference>